<feature type="domain" description="Histidine kinase" evidence="9">
    <location>
        <begin position="637"/>
        <end position="848"/>
    </location>
</feature>
<dbReference type="CDD" id="cd00075">
    <property type="entry name" value="HATPase"/>
    <property type="match status" value="1"/>
</dbReference>
<feature type="transmembrane region" description="Helical" evidence="8">
    <location>
        <begin position="545"/>
        <end position="568"/>
    </location>
</feature>
<dbReference type="Pfam" id="PF13181">
    <property type="entry name" value="TPR_8"/>
    <property type="match status" value="2"/>
</dbReference>
<reference evidence="10" key="1">
    <citation type="submission" date="2021-01" db="EMBL/GenBank/DDBJ databases">
        <title>Marivirga sp. nov., isolated from intertidal surface sediments.</title>
        <authorList>
            <person name="Zhang M."/>
        </authorList>
    </citation>
    <scope>NUCLEOTIDE SEQUENCE</scope>
    <source>
        <strain evidence="10">SM1354</strain>
    </source>
</reference>
<dbReference type="Gene3D" id="1.10.287.130">
    <property type="match status" value="1"/>
</dbReference>
<evidence type="ECO:0000256" key="7">
    <source>
        <dbReference type="SAM" id="Coils"/>
    </source>
</evidence>
<dbReference type="EMBL" id="JAERQG010000002">
    <property type="protein sequence ID" value="MBL0765092.1"/>
    <property type="molecule type" value="Genomic_DNA"/>
</dbReference>
<dbReference type="InterPro" id="IPR019734">
    <property type="entry name" value="TPR_rpt"/>
</dbReference>
<evidence type="ECO:0000256" key="6">
    <source>
        <dbReference type="PROSITE-ProRule" id="PRU00339"/>
    </source>
</evidence>
<dbReference type="AlphaFoldDB" id="A0A937DEC3"/>
<organism evidence="10 11">
    <name type="scientific">Marivirga atlantica</name>
    <dbReference type="NCBI Taxonomy" id="1548457"/>
    <lineage>
        <taxon>Bacteria</taxon>
        <taxon>Pseudomonadati</taxon>
        <taxon>Bacteroidota</taxon>
        <taxon>Cytophagia</taxon>
        <taxon>Cytophagales</taxon>
        <taxon>Marivirgaceae</taxon>
        <taxon>Marivirga</taxon>
    </lineage>
</organism>
<dbReference type="SMART" id="SM00387">
    <property type="entry name" value="HATPase_c"/>
    <property type="match status" value="1"/>
</dbReference>
<accession>A0A937DEC3</accession>
<comment type="catalytic activity">
    <reaction evidence="1">
        <text>ATP + protein L-histidine = ADP + protein N-phospho-L-histidine.</text>
        <dbReference type="EC" id="2.7.13.3"/>
    </reaction>
</comment>
<sequence length="848" mass="97792">MRGISLIIIFLIITQASHLGFSQGSELSLFNNKADKFWHSNLDSAFYYAERANELSKSSNDIAEVCRAKANMGIMAYTKGKYKKAILFYDSALALAKNNHLIHVQFSLLKSTALRNQSNYKQAIGFLQNEIKEFTNEDPDYLKLNRTLLSLYVELGRINEAQEIINSIEQLNSKAPFAELTNYYMIKMKYYGRISDFKKSDSLANKLLSLFDSTNNKLDKSSVLLQLGSNAMEISNFDTSFYFLKEAKSINESIGYNYGIAETNRLIGSLYSYLNDFQTAAEFLYKALQVFEKNQNRNEVQKVYYELGWIYYSRELYKKAEEYLRKSINISEEIGNLDYLGKAYNALGNVYYELNDYEESLNNYLKSSKFRSESKDLIGYAASKFNAAIVYDEIGMDEKAIEIYLETYLIDKQLNNQLGMAIGEYYLARFYLENDSLNKAIQYIDKAVEKLDALKIKNEQLEAYSIASDIYEETGNLKKANFYLRSYLKLKEAVFLEEEKSTIDKLEAKYKLDSYEQQIKILNLEKENAQNELNLRENTIANQQMLIYISIAVFILLVLLLYITLRFLKIRSKTNKKLTKLNKEISEKQEEIISQSEELQAANEQIKQFNLKLEQKVLERTNELVQAQKDLDLFFYKASHDFRGPLTTFMGISQVAKMSISNTEALELFKRVEKTAKKLDKMVRKLQFISLLNAQDINTLSKEDIQTEEVFSKIKKDVQSTSRGSNIEINCKTNTDKISFYQEHLEIMIEVLVENAITFNNSPVPVIDLEISISEKSLVIKVKDNGNGIHQAEYSQIFEMFHRNSAESKGNGLGLFLLKRLVTYLNGDIKLSSEIGEGTEFTLIFPYN</sequence>
<evidence type="ECO:0000259" key="9">
    <source>
        <dbReference type="PROSITE" id="PS50109"/>
    </source>
</evidence>
<protein>
    <recommendedName>
        <fullName evidence="2">histidine kinase</fullName>
        <ecNumber evidence="2">2.7.13.3</ecNumber>
    </recommendedName>
</protein>
<dbReference type="CDD" id="cd00082">
    <property type="entry name" value="HisKA"/>
    <property type="match status" value="1"/>
</dbReference>
<dbReference type="PANTHER" id="PTHR42878">
    <property type="entry name" value="TWO-COMPONENT HISTIDINE KINASE"/>
    <property type="match status" value="1"/>
</dbReference>
<keyword evidence="8" id="KW-0812">Transmembrane</keyword>
<dbReference type="GO" id="GO:0000155">
    <property type="term" value="F:phosphorelay sensor kinase activity"/>
    <property type="evidence" value="ECO:0007669"/>
    <property type="project" value="InterPro"/>
</dbReference>
<dbReference type="PRINTS" id="PR00344">
    <property type="entry name" value="BCTRLSENSOR"/>
</dbReference>
<proteinExistence type="predicted"/>
<dbReference type="GO" id="GO:0000156">
    <property type="term" value="F:phosphorelay response regulator activity"/>
    <property type="evidence" value="ECO:0007669"/>
    <property type="project" value="TreeGrafter"/>
</dbReference>
<comment type="caution">
    <text evidence="10">The sequence shown here is derived from an EMBL/GenBank/DDBJ whole genome shotgun (WGS) entry which is preliminary data.</text>
</comment>
<feature type="repeat" description="TPR" evidence="6">
    <location>
        <begin position="261"/>
        <end position="294"/>
    </location>
</feature>
<dbReference type="EC" id="2.7.13.3" evidence="2"/>
<gene>
    <name evidence="10" type="ORF">JKP34_07515</name>
</gene>
<dbReference type="InterPro" id="IPR004358">
    <property type="entry name" value="Sig_transdc_His_kin-like_C"/>
</dbReference>
<dbReference type="InterPro" id="IPR036890">
    <property type="entry name" value="HATPase_C_sf"/>
</dbReference>
<keyword evidence="11" id="KW-1185">Reference proteome</keyword>
<dbReference type="SMART" id="SM00028">
    <property type="entry name" value="TPR"/>
    <property type="match status" value="6"/>
</dbReference>
<dbReference type="InterPro" id="IPR011990">
    <property type="entry name" value="TPR-like_helical_dom_sf"/>
</dbReference>
<evidence type="ECO:0000256" key="3">
    <source>
        <dbReference type="ARBA" id="ARBA00022553"/>
    </source>
</evidence>
<dbReference type="PROSITE" id="PS50109">
    <property type="entry name" value="HIS_KIN"/>
    <property type="match status" value="1"/>
</dbReference>
<dbReference type="PANTHER" id="PTHR42878:SF15">
    <property type="entry name" value="BACTERIOPHYTOCHROME"/>
    <property type="match status" value="1"/>
</dbReference>
<keyword evidence="4" id="KW-0808">Transferase</keyword>
<dbReference type="InterPro" id="IPR050351">
    <property type="entry name" value="BphY/WalK/GraS-like"/>
</dbReference>
<feature type="repeat" description="TPR" evidence="6">
    <location>
        <begin position="341"/>
        <end position="374"/>
    </location>
</feature>
<evidence type="ECO:0000256" key="1">
    <source>
        <dbReference type="ARBA" id="ARBA00000085"/>
    </source>
</evidence>
<dbReference type="InterPro" id="IPR005467">
    <property type="entry name" value="His_kinase_dom"/>
</dbReference>
<feature type="coiled-coil region" evidence="7">
    <location>
        <begin position="505"/>
        <end position="546"/>
    </location>
</feature>
<dbReference type="SMART" id="SM00388">
    <property type="entry name" value="HisKA"/>
    <property type="match status" value="1"/>
</dbReference>
<keyword evidence="8" id="KW-1133">Transmembrane helix</keyword>
<dbReference type="GO" id="GO:0007234">
    <property type="term" value="P:osmosensory signaling via phosphorelay pathway"/>
    <property type="evidence" value="ECO:0007669"/>
    <property type="project" value="TreeGrafter"/>
</dbReference>
<evidence type="ECO:0000313" key="10">
    <source>
        <dbReference type="EMBL" id="MBL0765092.1"/>
    </source>
</evidence>
<dbReference type="InterPro" id="IPR036097">
    <property type="entry name" value="HisK_dim/P_sf"/>
</dbReference>
<dbReference type="Gene3D" id="3.30.565.10">
    <property type="entry name" value="Histidine kinase-like ATPase, C-terminal domain"/>
    <property type="match status" value="1"/>
</dbReference>
<evidence type="ECO:0000256" key="2">
    <source>
        <dbReference type="ARBA" id="ARBA00012438"/>
    </source>
</evidence>
<keyword evidence="6" id="KW-0802">TPR repeat</keyword>
<dbReference type="InterPro" id="IPR003661">
    <property type="entry name" value="HisK_dim/P_dom"/>
</dbReference>
<dbReference type="SMART" id="SM00671">
    <property type="entry name" value="SEL1"/>
    <property type="match status" value="3"/>
</dbReference>
<evidence type="ECO:0000313" key="11">
    <source>
        <dbReference type="Proteomes" id="UP000642920"/>
    </source>
</evidence>
<dbReference type="SUPFAM" id="SSF55874">
    <property type="entry name" value="ATPase domain of HSP90 chaperone/DNA topoisomerase II/histidine kinase"/>
    <property type="match status" value="1"/>
</dbReference>
<dbReference type="RefSeq" id="WP_201919399.1">
    <property type="nucleotide sequence ID" value="NZ_JAERQG010000002.1"/>
</dbReference>
<dbReference type="GO" id="GO:0030295">
    <property type="term" value="F:protein kinase activator activity"/>
    <property type="evidence" value="ECO:0007669"/>
    <property type="project" value="TreeGrafter"/>
</dbReference>
<name>A0A937DEC3_9BACT</name>
<keyword evidence="3" id="KW-0597">Phosphoprotein</keyword>
<keyword evidence="5" id="KW-0418">Kinase</keyword>
<dbReference type="SUPFAM" id="SSF48452">
    <property type="entry name" value="TPR-like"/>
    <property type="match status" value="3"/>
</dbReference>
<keyword evidence="7" id="KW-0175">Coiled coil</keyword>
<evidence type="ECO:0000256" key="8">
    <source>
        <dbReference type="SAM" id="Phobius"/>
    </source>
</evidence>
<evidence type="ECO:0000256" key="4">
    <source>
        <dbReference type="ARBA" id="ARBA00022679"/>
    </source>
</evidence>
<feature type="coiled-coil region" evidence="7">
    <location>
        <begin position="571"/>
        <end position="619"/>
    </location>
</feature>
<dbReference type="Pfam" id="PF02518">
    <property type="entry name" value="HATPase_c"/>
    <property type="match status" value="1"/>
</dbReference>
<dbReference type="Pfam" id="PF13424">
    <property type="entry name" value="TPR_12"/>
    <property type="match status" value="1"/>
</dbReference>
<dbReference type="SUPFAM" id="SSF47384">
    <property type="entry name" value="Homodimeric domain of signal transducing histidine kinase"/>
    <property type="match status" value="1"/>
</dbReference>
<dbReference type="Proteomes" id="UP000642920">
    <property type="component" value="Unassembled WGS sequence"/>
</dbReference>
<dbReference type="InterPro" id="IPR006597">
    <property type="entry name" value="Sel1-like"/>
</dbReference>
<feature type="repeat" description="TPR" evidence="6">
    <location>
        <begin position="66"/>
        <end position="99"/>
    </location>
</feature>
<dbReference type="Gene3D" id="1.25.40.10">
    <property type="entry name" value="Tetratricopeptide repeat domain"/>
    <property type="match status" value="4"/>
</dbReference>
<keyword evidence="8" id="KW-0472">Membrane</keyword>
<evidence type="ECO:0000256" key="5">
    <source>
        <dbReference type="ARBA" id="ARBA00022777"/>
    </source>
</evidence>
<feature type="repeat" description="TPR" evidence="6">
    <location>
        <begin position="301"/>
        <end position="334"/>
    </location>
</feature>
<dbReference type="PROSITE" id="PS50005">
    <property type="entry name" value="TPR"/>
    <property type="match status" value="4"/>
</dbReference>
<dbReference type="InterPro" id="IPR003594">
    <property type="entry name" value="HATPase_dom"/>
</dbReference>